<keyword evidence="4" id="KW-1185">Reference proteome</keyword>
<feature type="region of interest" description="Disordered" evidence="1">
    <location>
        <begin position="154"/>
        <end position="195"/>
    </location>
</feature>
<evidence type="ECO:0000256" key="1">
    <source>
        <dbReference type="SAM" id="MobiDB-lite"/>
    </source>
</evidence>
<accession>A0ABN9BZV7</accession>
<dbReference type="EMBL" id="CATNWA010007055">
    <property type="protein sequence ID" value="CAI9553280.1"/>
    <property type="molecule type" value="Genomic_DNA"/>
</dbReference>
<protein>
    <submittedName>
        <fullName evidence="3">Uncharacterized protein</fullName>
    </submittedName>
</protein>
<evidence type="ECO:0000313" key="4">
    <source>
        <dbReference type="Proteomes" id="UP001162483"/>
    </source>
</evidence>
<comment type="caution">
    <text evidence="3">The sequence shown here is derived from an EMBL/GenBank/DDBJ whole genome shotgun (WGS) entry which is preliminary data.</text>
</comment>
<sequence length="414" mass="46453">MILLRSSVLLLFCGIFCCQESVTTASPINTTQLHPTGQQQESLLPTITPEDSPRENEAEKLAQSENETVVDDQTEPKATPDDLQFIARRRKCCEDGRQHFYKNGNCANRSREENEAVGLWCDQKFLDCCVFMEAYYMGPVDGCRGRNKLCRSQLPTPGTLPEGSPRGNEAEKSVQPENVTVVDSRESQTKPSATPDDLQFIARRRKCCEDGRQHFYKNGNCANRSREENEAVGLWCDQKFLDCCVFMEAYYMGPVDGCRGRNKPCRSQLPTPGNLPEGSPTENKVEKSVQPENVTVVDSRESQTKPSATAEATLGGENVTLNSMSPTNNPLFISKRRKCCEDGRQHFYMNGNCANRPREKNEAVGLWCDQKFLDCCVFMEAYYMGPVDACRNKQCHSQLPSPTDTSRVTNTPLN</sequence>
<evidence type="ECO:0000256" key="2">
    <source>
        <dbReference type="SAM" id="SignalP"/>
    </source>
</evidence>
<proteinExistence type="predicted"/>
<feature type="chain" id="PRO_5047359812" evidence="2">
    <location>
        <begin position="26"/>
        <end position="414"/>
    </location>
</feature>
<feature type="region of interest" description="Disordered" evidence="1">
    <location>
        <begin position="59"/>
        <end position="78"/>
    </location>
</feature>
<evidence type="ECO:0000313" key="3">
    <source>
        <dbReference type="EMBL" id="CAI9553280.1"/>
    </source>
</evidence>
<feature type="region of interest" description="Disordered" evidence="1">
    <location>
        <begin position="267"/>
        <end position="309"/>
    </location>
</feature>
<dbReference type="Proteomes" id="UP001162483">
    <property type="component" value="Unassembled WGS sequence"/>
</dbReference>
<feature type="region of interest" description="Disordered" evidence="1">
    <location>
        <begin position="29"/>
        <end position="53"/>
    </location>
</feature>
<dbReference type="Gene3D" id="1.20.91.20">
    <property type="entry name" value="Anaphylotoxins (complement system)"/>
    <property type="match status" value="3"/>
</dbReference>
<name>A0ABN9BZV7_9NEOB</name>
<feature type="signal peptide" evidence="2">
    <location>
        <begin position="1"/>
        <end position="25"/>
    </location>
</feature>
<feature type="compositionally biased region" description="Polar residues" evidence="1">
    <location>
        <begin position="29"/>
        <end position="45"/>
    </location>
</feature>
<dbReference type="InterPro" id="IPR018081">
    <property type="entry name" value="Anaphylatoxin_comp_syst"/>
</dbReference>
<organism evidence="3 4">
    <name type="scientific">Staurois parvus</name>
    <dbReference type="NCBI Taxonomy" id="386267"/>
    <lineage>
        <taxon>Eukaryota</taxon>
        <taxon>Metazoa</taxon>
        <taxon>Chordata</taxon>
        <taxon>Craniata</taxon>
        <taxon>Vertebrata</taxon>
        <taxon>Euteleostomi</taxon>
        <taxon>Amphibia</taxon>
        <taxon>Batrachia</taxon>
        <taxon>Anura</taxon>
        <taxon>Neobatrachia</taxon>
        <taxon>Ranoidea</taxon>
        <taxon>Ranidae</taxon>
        <taxon>Staurois</taxon>
    </lineage>
</organism>
<keyword evidence="2" id="KW-0732">Signal</keyword>
<reference evidence="3" key="1">
    <citation type="submission" date="2023-05" db="EMBL/GenBank/DDBJ databases">
        <authorList>
            <person name="Stuckert A."/>
        </authorList>
    </citation>
    <scope>NUCLEOTIDE SEQUENCE</scope>
</reference>
<dbReference type="SUPFAM" id="SSF47686">
    <property type="entry name" value="Anaphylotoxins (complement system)"/>
    <property type="match status" value="3"/>
</dbReference>
<gene>
    <name evidence="3" type="ORF">SPARVUS_LOCUS4012637</name>
</gene>